<evidence type="ECO:0000256" key="11">
    <source>
        <dbReference type="ARBA" id="ARBA00023163"/>
    </source>
</evidence>
<feature type="compositionally biased region" description="Acidic residues" evidence="14">
    <location>
        <begin position="121"/>
        <end position="137"/>
    </location>
</feature>
<organism evidence="15 16">
    <name type="scientific">Exophiala sideris</name>
    <dbReference type="NCBI Taxonomy" id="1016849"/>
    <lineage>
        <taxon>Eukaryota</taxon>
        <taxon>Fungi</taxon>
        <taxon>Dikarya</taxon>
        <taxon>Ascomycota</taxon>
        <taxon>Pezizomycotina</taxon>
        <taxon>Eurotiomycetes</taxon>
        <taxon>Chaetothyriomycetidae</taxon>
        <taxon>Chaetothyriales</taxon>
        <taxon>Herpotrichiellaceae</taxon>
        <taxon>Exophiala</taxon>
    </lineage>
</organism>
<comment type="similarity">
    <text evidence="3">Belongs to the GON7 family.</text>
</comment>
<name>A0ABR0JJW9_9EURO</name>
<dbReference type="InterPro" id="IPR014849">
    <property type="entry name" value="EKC/KEOPS_Gon7"/>
</dbReference>
<evidence type="ECO:0000256" key="4">
    <source>
        <dbReference type="ARBA" id="ARBA00011534"/>
    </source>
</evidence>
<evidence type="ECO:0000313" key="15">
    <source>
        <dbReference type="EMBL" id="KAK5066030.1"/>
    </source>
</evidence>
<evidence type="ECO:0000256" key="6">
    <source>
        <dbReference type="ARBA" id="ARBA00022454"/>
    </source>
</evidence>
<evidence type="ECO:0000256" key="3">
    <source>
        <dbReference type="ARBA" id="ARBA00008529"/>
    </source>
</evidence>
<reference evidence="15 16" key="1">
    <citation type="submission" date="2023-08" db="EMBL/GenBank/DDBJ databases">
        <title>Black Yeasts Isolated from many extreme environments.</title>
        <authorList>
            <person name="Coleine C."/>
            <person name="Stajich J.E."/>
            <person name="Selbmann L."/>
        </authorList>
    </citation>
    <scope>NUCLEOTIDE SEQUENCE [LARGE SCALE GENOMIC DNA]</scope>
    <source>
        <strain evidence="15 16">CCFEE 6328</strain>
    </source>
</reference>
<evidence type="ECO:0000256" key="8">
    <source>
        <dbReference type="ARBA" id="ARBA00022895"/>
    </source>
</evidence>
<evidence type="ECO:0000256" key="10">
    <source>
        <dbReference type="ARBA" id="ARBA00023159"/>
    </source>
</evidence>
<evidence type="ECO:0000256" key="9">
    <source>
        <dbReference type="ARBA" id="ARBA00023015"/>
    </source>
</evidence>
<dbReference type="EMBL" id="JAVRRF010000004">
    <property type="protein sequence ID" value="KAK5066030.1"/>
    <property type="molecule type" value="Genomic_DNA"/>
</dbReference>
<keyword evidence="11" id="KW-0804">Transcription</keyword>
<keyword evidence="6" id="KW-0158">Chromosome</keyword>
<feature type="region of interest" description="Disordered" evidence="14">
    <location>
        <begin position="98"/>
        <end position="137"/>
    </location>
</feature>
<evidence type="ECO:0000256" key="1">
    <source>
        <dbReference type="ARBA" id="ARBA00004123"/>
    </source>
</evidence>
<proteinExistence type="inferred from homology"/>
<comment type="caution">
    <text evidence="15">The sequence shown here is derived from an EMBL/GenBank/DDBJ whole genome shotgun (WGS) entry which is preliminary data.</text>
</comment>
<accession>A0ABR0JJW9</accession>
<dbReference type="Pfam" id="PF08738">
    <property type="entry name" value="Gon7"/>
    <property type="match status" value="1"/>
</dbReference>
<comment type="function">
    <text evidence="13">Component of the EKC/KEOPS complex that is required for the formation of a threonylcarbamoyl group on adenosine at position 37 (t(6)A37) in tRNAs that read codons beginning with adenine. The complex is probably involved in the transfer of the threonylcarbamoyl moiety of threonylcarbamoyl-AMP (TC-AMP) to the N6 group of A37. GON7 likely plays a supporting role to the catalytic subunit KAE1 in the complex. The EKC/KEOPS complex also promotes both telomere uncapping and telomere elongation. The complex is required for efficient recruitment of transcriptional coactivators.</text>
</comment>
<evidence type="ECO:0000256" key="2">
    <source>
        <dbReference type="ARBA" id="ARBA00004574"/>
    </source>
</evidence>
<evidence type="ECO:0000313" key="16">
    <source>
        <dbReference type="Proteomes" id="UP001345691"/>
    </source>
</evidence>
<evidence type="ECO:0000256" key="14">
    <source>
        <dbReference type="SAM" id="MobiDB-lite"/>
    </source>
</evidence>
<dbReference type="Proteomes" id="UP001345691">
    <property type="component" value="Unassembled WGS sequence"/>
</dbReference>
<evidence type="ECO:0000256" key="12">
    <source>
        <dbReference type="ARBA" id="ARBA00023242"/>
    </source>
</evidence>
<keyword evidence="7" id="KW-0819">tRNA processing</keyword>
<keyword evidence="8" id="KW-0779">Telomere</keyword>
<evidence type="ECO:0000256" key="5">
    <source>
        <dbReference type="ARBA" id="ARBA00019746"/>
    </source>
</evidence>
<protein>
    <recommendedName>
        <fullName evidence="5">EKC/KEOPS complex subunit GON7</fullName>
    </recommendedName>
</protein>
<sequence length="137" mass="15202">MFRLICGDDGIRGLASTLPTMRSTIHTGTMPDLDESSPVLRATYQSQTGSKDFQHVIPTPPNHGTKSLDVQAKTKYLSDLRASSKKLQEDINKFLTEKMEEDKRAQGPVNTNGASKQKAEDELEEETYGEEVPEDDS</sequence>
<keyword evidence="10" id="KW-0010">Activator</keyword>
<keyword evidence="16" id="KW-1185">Reference proteome</keyword>
<comment type="subcellular location">
    <subcellularLocation>
        <location evidence="2">Chromosome</location>
        <location evidence="2">Telomere</location>
    </subcellularLocation>
    <subcellularLocation>
        <location evidence="1">Nucleus</location>
    </subcellularLocation>
</comment>
<gene>
    <name evidence="15" type="ORF">LTR69_002548</name>
</gene>
<evidence type="ECO:0000256" key="7">
    <source>
        <dbReference type="ARBA" id="ARBA00022694"/>
    </source>
</evidence>
<comment type="subunit">
    <text evidence="4">Component of the EKC/KEOPS complex composed of at least BUD32, CGI121, GON7, KAE1 and PCC1; the whole complex dimerizes.</text>
</comment>
<keyword evidence="12" id="KW-0539">Nucleus</keyword>
<evidence type="ECO:0000256" key="13">
    <source>
        <dbReference type="ARBA" id="ARBA00025393"/>
    </source>
</evidence>
<keyword evidence="9" id="KW-0805">Transcription regulation</keyword>